<feature type="disulfide bond" description="Redox-active" evidence="10">
    <location>
        <begin position="44"/>
        <end position="49"/>
    </location>
</feature>
<dbReference type="InterPro" id="IPR012999">
    <property type="entry name" value="Pyr_OxRdtase_I_AS"/>
</dbReference>
<evidence type="ECO:0000256" key="5">
    <source>
        <dbReference type="ARBA" id="ARBA00023002"/>
    </source>
</evidence>
<dbReference type="PRINTS" id="PR00368">
    <property type="entry name" value="FADPNR"/>
</dbReference>
<evidence type="ECO:0000313" key="15">
    <source>
        <dbReference type="Proteomes" id="UP000475117"/>
    </source>
</evidence>
<dbReference type="SUPFAM" id="SSF55424">
    <property type="entry name" value="FAD/NAD-linked reductases, dimerisation (C-terminal) domain"/>
    <property type="match status" value="1"/>
</dbReference>
<dbReference type="InterPro" id="IPR023753">
    <property type="entry name" value="FAD/NAD-binding_dom"/>
</dbReference>
<comment type="cofactor">
    <cofactor evidence="9">
        <name>FAD</name>
        <dbReference type="ChEBI" id="CHEBI:57692"/>
    </cofactor>
    <text evidence="9">Binds 1 FAD per subunit.</text>
</comment>
<comment type="similarity">
    <text evidence="1 11">Belongs to the class-I pyridine nucleotide-disulfide oxidoreductase family.</text>
</comment>
<evidence type="ECO:0000259" key="12">
    <source>
        <dbReference type="Pfam" id="PF02852"/>
    </source>
</evidence>
<name>A0A6B3LC60_9BACT</name>
<feature type="active site" description="Proton acceptor" evidence="8">
    <location>
        <position position="454"/>
    </location>
</feature>
<sequence length="471" mass="50316">MSDYQYDLVVIGGGSGGYAAARTAHSHGLKTAVIDGADELGGLCILRGCMPSKTLIESANRARTIREADAFGLKASYHGADGPAIRARKRTLIDDFAGYRQGQLEDGRFDLHRGFAKFTSPHSLDVALRDGNQISITFRSAVIAAGSTISTPPIDGLQETGFLTSDDVLDSDHIPKSIIVLGGGAIAMELAHYYEGLGVETTVIQRSPHILKDCDSDVAKVVEDASRKRGINLFTGTKLTSVTRDEDGLKRVHFDSENGPQFAAAEEILCALGRKPNTSPLGLEAAGITTSPSGHIKVEPTQACVGQPHLFAVGDVCGPLEVVHLAIEQGEIAADNANAMLNGVAGEPRTFSDRLKLFGVFTEPQIGMVGLTEKEAKAEGIPYDVADYPFDDHGKSMVMGELHGFVKLLAHRETKEIIGGAVVGPHASELIHEVVVAMRFRATAEQLATTPHYHPTLSEIWTYPAEDLADL</sequence>
<dbReference type="GO" id="GO:0003955">
    <property type="term" value="F:NAD(P)H dehydrogenase (quinone) activity"/>
    <property type="evidence" value="ECO:0007669"/>
    <property type="project" value="TreeGrafter"/>
</dbReference>
<dbReference type="PRINTS" id="PR00411">
    <property type="entry name" value="PNDRDTASEI"/>
</dbReference>
<keyword evidence="9" id="KW-0547">Nucleotide-binding</keyword>
<dbReference type="InterPro" id="IPR016156">
    <property type="entry name" value="FAD/NAD-linked_Rdtase_dimer_sf"/>
</dbReference>
<feature type="binding site" evidence="9">
    <location>
        <position position="315"/>
    </location>
    <ligand>
        <name>FAD</name>
        <dbReference type="ChEBI" id="CHEBI:57692"/>
    </ligand>
</feature>
<gene>
    <name evidence="14" type="ORF">G3M56_005190</name>
</gene>
<dbReference type="PIRSF" id="PIRSF000350">
    <property type="entry name" value="Mercury_reductase_MerA"/>
    <property type="match status" value="1"/>
</dbReference>
<organism evidence="14 15">
    <name type="scientific">Sulfuriroseicoccus oceanibius</name>
    <dbReference type="NCBI Taxonomy" id="2707525"/>
    <lineage>
        <taxon>Bacteria</taxon>
        <taxon>Pseudomonadati</taxon>
        <taxon>Verrucomicrobiota</taxon>
        <taxon>Verrucomicrobiia</taxon>
        <taxon>Verrucomicrobiales</taxon>
        <taxon>Verrucomicrobiaceae</taxon>
        <taxon>Sulfuriroseicoccus</taxon>
    </lineage>
</organism>
<dbReference type="AlphaFoldDB" id="A0A6B3LC60"/>
<protein>
    <submittedName>
        <fullName evidence="14">NAD(P)/FAD-dependent oxidoreductase</fullName>
    </submittedName>
</protein>
<feature type="binding site" evidence="9">
    <location>
        <position position="53"/>
    </location>
    <ligand>
        <name>FAD</name>
        <dbReference type="ChEBI" id="CHEBI:57692"/>
    </ligand>
</feature>
<dbReference type="EMBL" id="CP066776">
    <property type="protein sequence ID" value="QQL45975.1"/>
    <property type="molecule type" value="Genomic_DNA"/>
</dbReference>
<dbReference type="Pfam" id="PF07992">
    <property type="entry name" value="Pyr_redox_2"/>
    <property type="match status" value="1"/>
</dbReference>
<feature type="domain" description="Pyridine nucleotide-disulphide oxidoreductase dimerisation" evidence="12">
    <location>
        <begin position="360"/>
        <end position="462"/>
    </location>
</feature>
<dbReference type="RefSeq" id="WP_164364155.1">
    <property type="nucleotide sequence ID" value="NZ_CP066776.1"/>
</dbReference>
<evidence type="ECO:0000256" key="8">
    <source>
        <dbReference type="PIRSR" id="PIRSR000350-2"/>
    </source>
</evidence>
<dbReference type="Gene3D" id="3.50.50.60">
    <property type="entry name" value="FAD/NAD(P)-binding domain"/>
    <property type="match status" value="2"/>
</dbReference>
<reference evidence="14 15" key="1">
    <citation type="submission" date="2020-12" db="EMBL/GenBank/DDBJ databases">
        <title>Sulforoseuscoccus oceanibium gen. nov., sp. nov., a representative of the phylum Verrucomicrobia with special cytoplasmic membrane, and proposal of Sulforoseuscoccusaceae fam. nov.</title>
        <authorList>
            <person name="Xi F."/>
        </authorList>
    </citation>
    <scope>NUCLEOTIDE SEQUENCE [LARGE SCALE GENOMIC DNA]</scope>
    <source>
        <strain evidence="14 15">T37</strain>
    </source>
</reference>
<evidence type="ECO:0000259" key="13">
    <source>
        <dbReference type="Pfam" id="PF07992"/>
    </source>
</evidence>
<dbReference type="Gene3D" id="3.30.390.30">
    <property type="match status" value="1"/>
</dbReference>
<dbReference type="PANTHER" id="PTHR43014">
    <property type="entry name" value="MERCURIC REDUCTASE"/>
    <property type="match status" value="1"/>
</dbReference>
<accession>A0A6B3LC60</accession>
<feature type="binding site" evidence="9">
    <location>
        <position position="273"/>
    </location>
    <ligand>
        <name>NAD(+)</name>
        <dbReference type="ChEBI" id="CHEBI:57540"/>
    </ligand>
</feature>
<dbReference type="InterPro" id="IPR004099">
    <property type="entry name" value="Pyr_nucl-diS_OxRdtase_dimer"/>
</dbReference>
<feature type="binding site" evidence="9">
    <location>
        <begin position="182"/>
        <end position="189"/>
    </location>
    <ligand>
        <name>NAD(+)</name>
        <dbReference type="ChEBI" id="CHEBI:57540"/>
    </ligand>
</feature>
<dbReference type="InterPro" id="IPR001100">
    <property type="entry name" value="Pyr_nuc-diS_OxRdtase"/>
</dbReference>
<evidence type="ECO:0000256" key="1">
    <source>
        <dbReference type="ARBA" id="ARBA00007532"/>
    </source>
</evidence>
<evidence type="ECO:0000256" key="2">
    <source>
        <dbReference type="ARBA" id="ARBA00022630"/>
    </source>
</evidence>
<keyword evidence="3 9" id="KW-0274">FAD</keyword>
<keyword evidence="5 11" id="KW-0560">Oxidoreductase</keyword>
<dbReference type="GO" id="GO:0016668">
    <property type="term" value="F:oxidoreductase activity, acting on a sulfur group of donors, NAD(P) as acceptor"/>
    <property type="evidence" value="ECO:0007669"/>
    <property type="project" value="InterPro"/>
</dbReference>
<keyword evidence="6" id="KW-1015">Disulfide bond</keyword>
<proteinExistence type="inferred from homology"/>
<feature type="domain" description="FAD/NAD(P)-binding" evidence="13">
    <location>
        <begin position="6"/>
        <end position="330"/>
    </location>
</feature>
<evidence type="ECO:0000256" key="4">
    <source>
        <dbReference type="ARBA" id="ARBA00022857"/>
    </source>
</evidence>
<evidence type="ECO:0000256" key="6">
    <source>
        <dbReference type="ARBA" id="ARBA00023157"/>
    </source>
</evidence>
<evidence type="ECO:0000256" key="11">
    <source>
        <dbReference type="RuleBase" id="RU003691"/>
    </source>
</evidence>
<dbReference type="KEGG" id="soa:G3M56_005190"/>
<dbReference type="InterPro" id="IPR036188">
    <property type="entry name" value="FAD/NAD-bd_sf"/>
</dbReference>
<evidence type="ECO:0000256" key="9">
    <source>
        <dbReference type="PIRSR" id="PIRSR000350-3"/>
    </source>
</evidence>
<dbReference type="SUPFAM" id="SSF51905">
    <property type="entry name" value="FAD/NAD(P)-binding domain"/>
    <property type="match status" value="1"/>
</dbReference>
<keyword evidence="4" id="KW-0521">NADP</keyword>
<keyword evidence="7 11" id="KW-0676">Redox-active center</keyword>
<evidence type="ECO:0000313" key="14">
    <source>
        <dbReference type="EMBL" id="QQL45975.1"/>
    </source>
</evidence>
<keyword evidence="2 11" id="KW-0285">Flavoprotein</keyword>
<dbReference type="Pfam" id="PF02852">
    <property type="entry name" value="Pyr_redox_dim"/>
    <property type="match status" value="1"/>
</dbReference>
<evidence type="ECO:0000256" key="3">
    <source>
        <dbReference type="ARBA" id="ARBA00022827"/>
    </source>
</evidence>
<keyword evidence="15" id="KW-1185">Reference proteome</keyword>
<dbReference type="GO" id="GO:0050660">
    <property type="term" value="F:flavin adenine dinucleotide binding"/>
    <property type="evidence" value="ECO:0007669"/>
    <property type="project" value="TreeGrafter"/>
</dbReference>
<dbReference type="FunFam" id="3.30.390.30:FF:000001">
    <property type="entry name" value="Dihydrolipoyl dehydrogenase"/>
    <property type="match status" value="1"/>
</dbReference>
<evidence type="ECO:0000256" key="7">
    <source>
        <dbReference type="ARBA" id="ARBA00023284"/>
    </source>
</evidence>
<dbReference type="PANTHER" id="PTHR43014:SF4">
    <property type="entry name" value="PYRIDINE NUCLEOTIDE-DISULFIDE OXIDOREDUCTASE RCLA-RELATED"/>
    <property type="match status" value="1"/>
</dbReference>
<keyword evidence="9" id="KW-0520">NAD</keyword>
<dbReference type="PROSITE" id="PS00076">
    <property type="entry name" value="PYRIDINE_REDOX_1"/>
    <property type="match status" value="1"/>
</dbReference>
<dbReference type="Proteomes" id="UP000475117">
    <property type="component" value="Chromosome"/>
</dbReference>
<evidence type="ECO:0000256" key="10">
    <source>
        <dbReference type="PIRSR" id="PIRSR000350-4"/>
    </source>
</evidence>